<proteinExistence type="predicted"/>
<dbReference type="RefSeq" id="WP_209886336.1">
    <property type="nucleotide sequence ID" value="NZ_BAAAJV010000022.1"/>
</dbReference>
<protein>
    <recommendedName>
        <fullName evidence="3">Pore-forming ESAT-6 family protein</fullName>
    </recommendedName>
</protein>
<name>A0ABS4YEW0_9MICO</name>
<organism evidence="1 2">
    <name type="scientific">Brachybacterium fresconis</name>
    <dbReference type="NCBI Taxonomy" id="173363"/>
    <lineage>
        <taxon>Bacteria</taxon>
        <taxon>Bacillati</taxon>
        <taxon>Actinomycetota</taxon>
        <taxon>Actinomycetes</taxon>
        <taxon>Micrococcales</taxon>
        <taxon>Dermabacteraceae</taxon>
        <taxon>Brachybacterium</taxon>
    </lineage>
</organism>
<evidence type="ECO:0000313" key="1">
    <source>
        <dbReference type="EMBL" id="MBP2407320.1"/>
    </source>
</evidence>
<dbReference type="Gene3D" id="1.10.287.1060">
    <property type="entry name" value="ESAT-6-like"/>
    <property type="match status" value="1"/>
</dbReference>
<keyword evidence="2" id="KW-1185">Reference proteome</keyword>
<dbReference type="Proteomes" id="UP000698222">
    <property type="component" value="Unassembled WGS sequence"/>
</dbReference>
<gene>
    <name evidence="1" type="ORF">JOF44_000223</name>
</gene>
<reference evidence="1 2" key="1">
    <citation type="submission" date="2021-03" db="EMBL/GenBank/DDBJ databases">
        <title>Sequencing the genomes of 1000 actinobacteria strains.</title>
        <authorList>
            <person name="Klenk H.-P."/>
        </authorList>
    </citation>
    <scope>NUCLEOTIDE SEQUENCE [LARGE SCALE GENOMIC DNA]</scope>
    <source>
        <strain evidence="1 2">DSM 14564</strain>
    </source>
</reference>
<evidence type="ECO:0008006" key="3">
    <source>
        <dbReference type="Google" id="ProtNLM"/>
    </source>
</evidence>
<accession>A0ABS4YEW0</accession>
<dbReference type="EMBL" id="JAGIOC010000001">
    <property type="protein sequence ID" value="MBP2407320.1"/>
    <property type="molecule type" value="Genomic_DNA"/>
</dbReference>
<sequence length="104" mass="11330">MNSTGNQVDRNDYNIGSSEAAQANFEAVAQHLEVLLDRRDADVKTAMADYMADGVSEEYAALEQQWKSAGDQVRMVISEIRKSLAENDDVARRALSAARAAIPG</sequence>
<comment type="caution">
    <text evidence="1">The sequence shown here is derived from an EMBL/GenBank/DDBJ whole genome shotgun (WGS) entry which is preliminary data.</text>
</comment>
<evidence type="ECO:0000313" key="2">
    <source>
        <dbReference type="Proteomes" id="UP000698222"/>
    </source>
</evidence>